<proteinExistence type="predicted"/>
<organism evidence="1 2">
    <name type="scientific">Bauhinia variegata</name>
    <name type="common">Purple orchid tree</name>
    <name type="synonym">Phanera variegata</name>
    <dbReference type="NCBI Taxonomy" id="167791"/>
    <lineage>
        <taxon>Eukaryota</taxon>
        <taxon>Viridiplantae</taxon>
        <taxon>Streptophyta</taxon>
        <taxon>Embryophyta</taxon>
        <taxon>Tracheophyta</taxon>
        <taxon>Spermatophyta</taxon>
        <taxon>Magnoliopsida</taxon>
        <taxon>eudicotyledons</taxon>
        <taxon>Gunneridae</taxon>
        <taxon>Pentapetalae</taxon>
        <taxon>rosids</taxon>
        <taxon>fabids</taxon>
        <taxon>Fabales</taxon>
        <taxon>Fabaceae</taxon>
        <taxon>Cercidoideae</taxon>
        <taxon>Cercideae</taxon>
        <taxon>Bauhiniinae</taxon>
        <taxon>Bauhinia</taxon>
    </lineage>
</organism>
<dbReference type="EMBL" id="CM039427">
    <property type="protein sequence ID" value="KAI4353046.1"/>
    <property type="molecule type" value="Genomic_DNA"/>
</dbReference>
<gene>
    <name evidence="1" type="ORF">L6164_002024</name>
</gene>
<keyword evidence="2" id="KW-1185">Reference proteome</keyword>
<comment type="caution">
    <text evidence="1">The sequence shown here is derived from an EMBL/GenBank/DDBJ whole genome shotgun (WGS) entry which is preliminary data.</text>
</comment>
<protein>
    <submittedName>
        <fullName evidence="1">Uncharacterized protein</fullName>
    </submittedName>
</protein>
<dbReference type="Proteomes" id="UP000828941">
    <property type="component" value="Chromosome 2"/>
</dbReference>
<evidence type="ECO:0000313" key="2">
    <source>
        <dbReference type="Proteomes" id="UP000828941"/>
    </source>
</evidence>
<sequence>MYRYLSSIRHVRPSSAASSLISLLASKPSARCYAEGRFPGLSLNQERFRGVTEESSRSRDGSGEFSSPRSFAFQNYMNRTGQRDSRTRDDSRPMDFVRGILQQDGISPLSRNRLEVDPDFVHIKILRNNTFVTLTDSKGNIKLKASAGCLKELRAGQKLSRYAAEATAEEVGRRCRPMGLKAVVMKVKGFTYFKKKRQAIMSWRAGFGSRGDRMPIVYVEDATRRPHNGCRQPKKRRI</sequence>
<reference evidence="1 2" key="1">
    <citation type="journal article" date="2022" name="DNA Res.">
        <title>Chromosomal-level genome assembly of the orchid tree Bauhinia variegata (Leguminosae; Cercidoideae) supports the allotetraploid origin hypothesis of Bauhinia.</title>
        <authorList>
            <person name="Zhong Y."/>
            <person name="Chen Y."/>
            <person name="Zheng D."/>
            <person name="Pang J."/>
            <person name="Liu Y."/>
            <person name="Luo S."/>
            <person name="Meng S."/>
            <person name="Qian L."/>
            <person name="Wei D."/>
            <person name="Dai S."/>
            <person name="Zhou R."/>
        </authorList>
    </citation>
    <scope>NUCLEOTIDE SEQUENCE [LARGE SCALE GENOMIC DNA]</scope>
    <source>
        <strain evidence="1">BV-YZ2020</strain>
    </source>
</reference>
<evidence type="ECO:0000313" key="1">
    <source>
        <dbReference type="EMBL" id="KAI4353046.1"/>
    </source>
</evidence>
<accession>A0ACB9PWX3</accession>
<name>A0ACB9PWX3_BAUVA</name>